<dbReference type="PANTHER" id="PTHR11963">
    <property type="entry name" value="LEUCINE AMINOPEPTIDASE-RELATED"/>
    <property type="match status" value="1"/>
</dbReference>
<sequence length="467" mass="49679">MKISVGPEAPAKRAITVRFVPKDARGKITPPVTEAEFSGKANALFYARNERVLCVGLGQRAKIDAATFRSAAGAATIFLKKIDEHHLALHLDDWPQFAGPAVEGALLADYRFERFKTRKTAGLAGLSVQVLAGDVAAAKRAVRRSEAIATATNVVREVGNLPGNLLYPGTLAQQAEKLGRTYGFKVRVFDEKALRAGKFGGLLAVGQGSVRPPRMIVLEHRGGAKTDAPVAMVGKAITFDTGGISIKPAANMEEMIFDKCGGIAVLGAMAAMAALGVKRNVVGVIASAENMPGGNAYRPGDIVTTYDGKHIEIVNTDAEGRVVLADAIAYARQDLNAAAIVDLATLTGACGVALGEYAAGFWSNDDKLRQRVLDAAATAGECIWHMPMFEDYERQIRSDVALIKNSGGRLGGACTAAAFLKTFAEDTPWAHLDIAYTGHREKDRADMARGATGFGIRTLVELVENWK</sequence>
<dbReference type="NCBIfam" id="NF002073">
    <property type="entry name" value="PRK00913.1-2"/>
    <property type="match status" value="1"/>
</dbReference>
<feature type="binding site" evidence="8">
    <location>
        <position position="317"/>
    </location>
    <ligand>
        <name>Mn(2+)</name>
        <dbReference type="ChEBI" id="CHEBI:29035"/>
        <label>1</label>
    </ligand>
</feature>
<dbReference type="InterPro" id="IPR011356">
    <property type="entry name" value="Leucine_aapep/pepB"/>
</dbReference>
<evidence type="ECO:0000313" key="10">
    <source>
        <dbReference type="EMBL" id="EDY16993.1"/>
    </source>
</evidence>
<feature type="active site" evidence="8">
    <location>
        <position position="247"/>
    </location>
</feature>
<dbReference type="STRING" id="497964.CfE428DRAFT_5480"/>
<feature type="binding site" evidence="8">
    <location>
        <position position="319"/>
    </location>
    <ligand>
        <name>Mn(2+)</name>
        <dbReference type="ChEBI" id="CHEBI:29035"/>
        <label>2</label>
    </ligand>
</feature>
<comment type="subcellular location">
    <subcellularLocation>
        <location evidence="8">Cytoplasm</location>
    </subcellularLocation>
</comment>
<gene>
    <name evidence="8" type="primary">pepA</name>
    <name evidence="10" type="ORF">CfE428DRAFT_5480</name>
</gene>
<feature type="binding site" evidence="8">
    <location>
        <position position="240"/>
    </location>
    <ligand>
        <name>Mn(2+)</name>
        <dbReference type="ChEBI" id="CHEBI:29035"/>
        <label>2</label>
    </ligand>
</feature>
<dbReference type="EC" id="3.4.11.1" evidence="8"/>
<dbReference type="PRINTS" id="PR00481">
    <property type="entry name" value="LAMNOPPTDASE"/>
</dbReference>
<feature type="binding site" evidence="8">
    <location>
        <position position="319"/>
    </location>
    <ligand>
        <name>Mn(2+)</name>
        <dbReference type="ChEBI" id="CHEBI:29035"/>
        <label>1</label>
    </ligand>
</feature>
<evidence type="ECO:0000256" key="8">
    <source>
        <dbReference type="HAMAP-Rule" id="MF_00181"/>
    </source>
</evidence>
<dbReference type="Pfam" id="PF00883">
    <property type="entry name" value="Peptidase_M17"/>
    <property type="match status" value="1"/>
</dbReference>
<dbReference type="GO" id="GO:0070006">
    <property type="term" value="F:metalloaminopeptidase activity"/>
    <property type="evidence" value="ECO:0007669"/>
    <property type="project" value="InterPro"/>
</dbReference>
<evidence type="ECO:0000256" key="1">
    <source>
        <dbReference type="ARBA" id="ARBA00000135"/>
    </source>
</evidence>
<keyword evidence="11" id="KW-1185">Reference proteome</keyword>
<evidence type="ECO:0000313" key="11">
    <source>
        <dbReference type="Proteomes" id="UP000005824"/>
    </source>
</evidence>
<keyword evidence="4 8" id="KW-0031">Aminopeptidase</keyword>
<name>B4D990_9BACT</name>
<accession>B4D990</accession>
<dbReference type="InterPro" id="IPR043472">
    <property type="entry name" value="Macro_dom-like"/>
</dbReference>
<feature type="binding site" evidence="8">
    <location>
        <position position="240"/>
    </location>
    <ligand>
        <name>Mn(2+)</name>
        <dbReference type="ChEBI" id="CHEBI:29035"/>
        <label>1</label>
    </ligand>
</feature>
<dbReference type="InterPro" id="IPR000819">
    <property type="entry name" value="Peptidase_M17_C"/>
</dbReference>
<evidence type="ECO:0000259" key="9">
    <source>
        <dbReference type="PROSITE" id="PS00631"/>
    </source>
</evidence>
<dbReference type="InterPro" id="IPR008283">
    <property type="entry name" value="Peptidase_M17_N"/>
</dbReference>
<comment type="caution">
    <text evidence="10">The sequence shown here is derived from an EMBL/GenBank/DDBJ whole genome shotgun (WGS) entry which is preliminary data.</text>
</comment>
<feature type="binding site" evidence="8">
    <location>
        <position position="258"/>
    </location>
    <ligand>
        <name>Mn(2+)</name>
        <dbReference type="ChEBI" id="CHEBI:29035"/>
        <label>2</label>
    </ligand>
</feature>
<dbReference type="FunCoup" id="B4D990">
    <property type="interactions" value="423"/>
</dbReference>
<dbReference type="EMBL" id="ABVL01000025">
    <property type="protein sequence ID" value="EDY16993.1"/>
    <property type="molecule type" value="Genomic_DNA"/>
</dbReference>
<protein>
    <recommendedName>
        <fullName evidence="8">Probable cytosol aminopeptidase</fullName>
        <ecNumber evidence="8">3.4.11.1</ecNumber>
    </recommendedName>
    <alternativeName>
        <fullName evidence="8">Leucine aminopeptidase</fullName>
        <shortName evidence="8">LAP</shortName>
        <ecNumber evidence="8">3.4.11.10</ecNumber>
    </alternativeName>
    <alternativeName>
        <fullName evidence="8">Leucyl aminopeptidase</fullName>
    </alternativeName>
</protein>
<evidence type="ECO:0000256" key="2">
    <source>
        <dbReference type="ARBA" id="ARBA00000967"/>
    </source>
</evidence>
<dbReference type="InterPro" id="IPR023042">
    <property type="entry name" value="Peptidase_M17_leu_NH2_pept"/>
</dbReference>
<evidence type="ECO:0000256" key="6">
    <source>
        <dbReference type="ARBA" id="ARBA00022801"/>
    </source>
</evidence>
<evidence type="ECO:0000256" key="7">
    <source>
        <dbReference type="ARBA" id="ARBA00023211"/>
    </source>
</evidence>
<comment type="function">
    <text evidence="8">Presumably involved in the processing and regular turnover of intracellular proteins. Catalyzes the removal of unsubstituted N-terminal amino acids from various peptides.</text>
</comment>
<evidence type="ECO:0000256" key="4">
    <source>
        <dbReference type="ARBA" id="ARBA00022438"/>
    </source>
</evidence>
<dbReference type="GO" id="GO:0005737">
    <property type="term" value="C:cytoplasm"/>
    <property type="evidence" value="ECO:0007669"/>
    <property type="project" value="UniProtKB-SubCell"/>
</dbReference>
<dbReference type="SUPFAM" id="SSF53187">
    <property type="entry name" value="Zn-dependent exopeptidases"/>
    <property type="match status" value="1"/>
</dbReference>
<dbReference type="GO" id="GO:0006508">
    <property type="term" value="P:proteolysis"/>
    <property type="evidence" value="ECO:0007669"/>
    <property type="project" value="UniProtKB-KW"/>
</dbReference>
<dbReference type="EC" id="3.4.11.10" evidence="8"/>
<dbReference type="RefSeq" id="WP_006982801.1">
    <property type="nucleotide sequence ID" value="NZ_ABVL01000025.1"/>
</dbReference>
<feature type="active site" evidence="8">
    <location>
        <position position="321"/>
    </location>
</feature>
<dbReference type="eggNOG" id="COG0260">
    <property type="taxonomic scope" value="Bacteria"/>
</dbReference>
<dbReference type="HAMAP" id="MF_00181">
    <property type="entry name" value="Cytosol_peptidase_M17"/>
    <property type="match status" value="1"/>
</dbReference>
<comment type="cofactor">
    <cofactor evidence="8">
        <name>Mn(2+)</name>
        <dbReference type="ChEBI" id="CHEBI:29035"/>
    </cofactor>
    <text evidence="8">Binds 2 manganese ions per subunit.</text>
</comment>
<dbReference type="PROSITE" id="PS00631">
    <property type="entry name" value="CYTOSOL_AP"/>
    <property type="match status" value="1"/>
</dbReference>
<dbReference type="Gene3D" id="3.40.630.10">
    <property type="entry name" value="Zn peptidases"/>
    <property type="match status" value="1"/>
</dbReference>
<dbReference type="Pfam" id="PF02789">
    <property type="entry name" value="Peptidase_M17_N"/>
    <property type="match status" value="1"/>
</dbReference>
<keyword evidence="6 8" id="KW-0378">Hydrolase</keyword>
<keyword evidence="7 8" id="KW-0464">Manganese</keyword>
<comment type="catalytic activity">
    <reaction evidence="2 8">
        <text>Release of an N-terminal amino acid, preferentially leucine, but not glutamic or aspartic acids.</text>
        <dbReference type="EC" id="3.4.11.10"/>
    </reaction>
</comment>
<dbReference type="Gene3D" id="3.40.220.10">
    <property type="entry name" value="Leucine Aminopeptidase, subunit E, domain 1"/>
    <property type="match status" value="1"/>
</dbReference>
<feature type="binding site" evidence="8">
    <location>
        <position position="235"/>
    </location>
    <ligand>
        <name>Mn(2+)</name>
        <dbReference type="ChEBI" id="CHEBI:29035"/>
        <label>2</label>
    </ligand>
</feature>
<feature type="domain" description="Cytosol aminopeptidase" evidence="9">
    <location>
        <begin position="315"/>
        <end position="322"/>
    </location>
</feature>
<comment type="similarity">
    <text evidence="3 8">Belongs to the peptidase M17 family.</text>
</comment>
<keyword evidence="5 8" id="KW-0645">Protease</keyword>
<keyword evidence="8" id="KW-0963">Cytoplasm</keyword>
<dbReference type="CDD" id="cd00433">
    <property type="entry name" value="Peptidase_M17"/>
    <property type="match status" value="1"/>
</dbReference>
<dbReference type="InParanoid" id="B4D990"/>
<proteinExistence type="inferred from homology"/>
<keyword evidence="8" id="KW-0479">Metal-binding</keyword>
<dbReference type="GO" id="GO:0030145">
    <property type="term" value="F:manganese ion binding"/>
    <property type="evidence" value="ECO:0007669"/>
    <property type="project" value="UniProtKB-UniRule"/>
</dbReference>
<evidence type="ECO:0000256" key="3">
    <source>
        <dbReference type="ARBA" id="ARBA00009528"/>
    </source>
</evidence>
<dbReference type="PANTHER" id="PTHR11963:SF23">
    <property type="entry name" value="CYTOSOL AMINOPEPTIDASE"/>
    <property type="match status" value="1"/>
</dbReference>
<dbReference type="SUPFAM" id="SSF52949">
    <property type="entry name" value="Macro domain-like"/>
    <property type="match status" value="1"/>
</dbReference>
<dbReference type="AlphaFoldDB" id="B4D990"/>
<dbReference type="Proteomes" id="UP000005824">
    <property type="component" value="Unassembled WGS sequence"/>
</dbReference>
<comment type="catalytic activity">
    <reaction evidence="1 8">
        <text>Release of an N-terminal amino acid, Xaa-|-Yaa-, in which Xaa is preferably Leu, but may be other amino acids including Pro although not Arg or Lys, and Yaa may be Pro. Amino acid amides and methyl esters are also readily hydrolyzed, but rates on arylamides are exceedingly low.</text>
        <dbReference type="EC" id="3.4.11.1"/>
    </reaction>
</comment>
<organism evidence="10 11">
    <name type="scientific">Chthoniobacter flavus Ellin428</name>
    <dbReference type="NCBI Taxonomy" id="497964"/>
    <lineage>
        <taxon>Bacteria</taxon>
        <taxon>Pseudomonadati</taxon>
        <taxon>Verrucomicrobiota</taxon>
        <taxon>Spartobacteria</taxon>
        <taxon>Chthoniobacterales</taxon>
        <taxon>Chthoniobacteraceae</taxon>
        <taxon>Chthoniobacter</taxon>
    </lineage>
</organism>
<dbReference type="NCBIfam" id="NF002074">
    <property type="entry name" value="PRK00913.1-4"/>
    <property type="match status" value="1"/>
</dbReference>
<reference evidence="10 11" key="1">
    <citation type="journal article" date="2011" name="J. Bacteriol.">
        <title>Genome sequence of Chthoniobacter flavus Ellin428, an aerobic heterotrophic soil bacterium.</title>
        <authorList>
            <person name="Kant R."/>
            <person name="van Passel M.W."/>
            <person name="Palva A."/>
            <person name="Lucas S."/>
            <person name="Lapidus A."/>
            <person name="Glavina Del Rio T."/>
            <person name="Dalin E."/>
            <person name="Tice H."/>
            <person name="Bruce D."/>
            <person name="Goodwin L."/>
            <person name="Pitluck S."/>
            <person name="Larimer F.W."/>
            <person name="Land M.L."/>
            <person name="Hauser L."/>
            <person name="Sangwan P."/>
            <person name="de Vos W.M."/>
            <person name="Janssen P.H."/>
            <person name="Smidt H."/>
        </authorList>
    </citation>
    <scope>NUCLEOTIDE SEQUENCE [LARGE SCALE GENOMIC DNA]</scope>
    <source>
        <strain evidence="10 11">Ellin428</strain>
    </source>
</reference>
<evidence type="ECO:0000256" key="5">
    <source>
        <dbReference type="ARBA" id="ARBA00022670"/>
    </source>
</evidence>